<proteinExistence type="inferred from homology"/>
<evidence type="ECO:0000256" key="2">
    <source>
        <dbReference type="ARBA" id="ARBA00023002"/>
    </source>
</evidence>
<dbReference type="GO" id="GO:0005737">
    <property type="term" value="C:cytoplasm"/>
    <property type="evidence" value="ECO:0007669"/>
    <property type="project" value="TreeGrafter"/>
</dbReference>
<evidence type="ECO:0000313" key="4">
    <source>
        <dbReference type="EnsemblMetazoa" id="XP_019754687.1"/>
    </source>
</evidence>
<evidence type="ECO:0008006" key="6">
    <source>
        <dbReference type="Google" id="ProtNLM"/>
    </source>
</evidence>
<keyword evidence="2" id="KW-0560">Oxidoreductase</keyword>
<evidence type="ECO:0000256" key="1">
    <source>
        <dbReference type="ARBA" id="ARBA00006484"/>
    </source>
</evidence>
<reference evidence="5" key="1">
    <citation type="journal article" date="2013" name="Genome Biol.">
        <title>Draft genome of the mountain pine beetle, Dendroctonus ponderosae Hopkins, a major forest pest.</title>
        <authorList>
            <person name="Keeling C.I."/>
            <person name="Yuen M.M."/>
            <person name="Liao N.Y."/>
            <person name="Docking T.R."/>
            <person name="Chan S.K."/>
            <person name="Taylor G.A."/>
            <person name="Palmquist D.L."/>
            <person name="Jackman S.D."/>
            <person name="Nguyen A."/>
            <person name="Li M."/>
            <person name="Henderson H."/>
            <person name="Janes J.K."/>
            <person name="Zhao Y."/>
            <person name="Pandoh P."/>
            <person name="Moore R."/>
            <person name="Sperling F.A."/>
            <person name="Huber D.P."/>
            <person name="Birol I."/>
            <person name="Jones S.J."/>
            <person name="Bohlmann J."/>
        </authorList>
    </citation>
    <scope>NUCLEOTIDE SEQUENCE</scope>
</reference>
<reference evidence="4" key="2">
    <citation type="submission" date="2024-08" db="UniProtKB">
        <authorList>
            <consortium name="EnsemblMetazoa"/>
        </authorList>
    </citation>
    <scope>IDENTIFICATION</scope>
</reference>
<dbReference type="PRINTS" id="PR00080">
    <property type="entry name" value="SDRFAMILY"/>
</dbReference>
<evidence type="ECO:0000313" key="5">
    <source>
        <dbReference type="Proteomes" id="UP000019118"/>
    </source>
</evidence>
<comment type="similarity">
    <text evidence="1 3">Belongs to the short-chain dehydrogenases/reductases (SDR) family.</text>
</comment>
<dbReference type="PANTHER" id="PTHR44229">
    <property type="entry name" value="15-HYDROXYPROSTAGLANDIN DEHYDROGENASE [NAD(+)]"/>
    <property type="match status" value="1"/>
</dbReference>
<protein>
    <recommendedName>
        <fullName evidence="6">15-hydroxyprostaglandin dehydrogenase [NAD(+)]-like</fullName>
    </recommendedName>
</protein>
<accession>A0AAR5P1D8</accession>
<organism evidence="4 5">
    <name type="scientific">Dendroctonus ponderosae</name>
    <name type="common">Mountain pine beetle</name>
    <dbReference type="NCBI Taxonomy" id="77166"/>
    <lineage>
        <taxon>Eukaryota</taxon>
        <taxon>Metazoa</taxon>
        <taxon>Ecdysozoa</taxon>
        <taxon>Arthropoda</taxon>
        <taxon>Hexapoda</taxon>
        <taxon>Insecta</taxon>
        <taxon>Pterygota</taxon>
        <taxon>Neoptera</taxon>
        <taxon>Endopterygota</taxon>
        <taxon>Coleoptera</taxon>
        <taxon>Polyphaga</taxon>
        <taxon>Cucujiformia</taxon>
        <taxon>Curculionidae</taxon>
        <taxon>Scolytinae</taxon>
        <taxon>Dendroctonus</taxon>
    </lineage>
</organism>
<dbReference type="Pfam" id="PF00106">
    <property type="entry name" value="adh_short"/>
    <property type="match status" value="1"/>
</dbReference>
<dbReference type="Gene3D" id="3.40.50.720">
    <property type="entry name" value="NAD(P)-binding Rossmann-like Domain"/>
    <property type="match status" value="1"/>
</dbReference>
<dbReference type="PRINTS" id="PR00081">
    <property type="entry name" value="GDHRDH"/>
</dbReference>
<dbReference type="InterPro" id="IPR036291">
    <property type="entry name" value="NAD(P)-bd_dom_sf"/>
</dbReference>
<dbReference type="InterPro" id="IPR002347">
    <property type="entry name" value="SDR_fam"/>
</dbReference>
<dbReference type="FunFam" id="3.40.50.720:FF:000338">
    <property type="entry name" value="3-oxoacyl-ACP reductase FabG"/>
    <property type="match status" value="1"/>
</dbReference>
<dbReference type="SUPFAM" id="SSF51735">
    <property type="entry name" value="NAD(P)-binding Rossmann-fold domains"/>
    <property type="match status" value="1"/>
</dbReference>
<dbReference type="EnsemblMetazoa" id="XM_019899128.1">
    <property type="protein sequence ID" value="XP_019754687.1"/>
    <property type="gene ID" value="LOC109533731"/>
</dbReference>
<dbReference type="PANTHER" id="PTHR44229:SF8">
    <property type="entry name" value="ALCOHOL DEHYDROGENASE-RELATED"/>
    <property type="match status" value="1"/>
</dbReference>
<dbReference type="InterPro" id="IPR020904">
    <property type="entry name" value="Sc_DH/Rdtase_CS"/>
</dbReference>
<dbReference type="Proteomes" id="UP000019118">
    <property type="component" value="Unassembled WGS sequence"/>
</dbReference>
<sequence length="272" mass="29544">MVAFSVKNKVALVTGGVAGIGLGIAKELLKKGAKGVVLADINKKLAGKALQEIEETFGKNKAIYVETDVRSIEQFEEAFQKTLESFQHVDILVNNAGILDDSRWNDEVDINVKGTINGILLGFEKYLPTSRSGKQAVILNLSSTAGVKAFSNIPIYSSTKFAIHGMTLGWGDKVHYERTKVKVIAICPGPTQTNLLATMSGKNLGTPYEEQLAPNNSDLKTQTVEQCAAATLPVIELAETGTVWVIEGGEPPYQFILPDRFKLTEKIYVSNK</sequence>
<keyword evidence="5" id="KW-1185">Reference proteome</keyword>
<evidence type="ECO:0000256" key="3">
    <source>
        <dbReference type="RuleBase" id="RU000363"/>
    </source>
</evidence>
<dbReference type="AlphaFoldDB" id="A0AAR5P1D8"/>
<dbReference type="GO" id="GO:0016616">
    <property type="term" value="F:oxidoreductase activity, acting on the CH-OH group of donors, NAD or NADP as acceptor"/>
    <property type="evidence" value="ECO:0007669"/>
    <property type="project" value="TreeGrafter"/>
</dbReference>
<dbReference type="PROSITE" id="PS00061">
    <property type="entry name" value="ADH_SHORT"/>
    <property type="match status" value="1"/>
</dbReference>
<name>A0AAR5P1D8_DENPD</name>